<evidence type="ECO:0000313" key="1">
    <source>
        <dbReference type="EMBL" id="MBO0129139.1"/>
    </source>
</evidence>
<dbReference type="RefSeq" id="WP_207132717.1">
    <property type="nucleotide sequence ID" value="NZ_JAFLNA010000001.1"/>
</dbReference>
<name>A0ABS3EAZ8_9HYPH</name>
<sequence>MKFNCGPTQQERRQQVRDRYCVWHKWFAWFPVRVGNHDCRWLETIERKAGAVTSAGLIFEFTPCDFKYRPITNQPPHHH</sequence>
<organism evidence="1 2">
    <name type="scientific">Agrobacterium burrii</name>
    <dbReference type="NCBI Taxonomy" id="2815339"/>
    <lineage>
        <taxon>Bacteria</taxon>
        <taxon>Pseudomonadati</taxon>
        <taxon>Pseudomonadota</taxon>
        <taxon>Alphaproteobacteria</taxon>
        <taxon>Hyphomicrobiales</taxon>
        <taxon>Rhizobiaceae</taxon>
        <taxon>Rhizobium/Agrobacterium group</taxon>
        <taxon>Agrobacterium</taxon>
        <taxon>Agrobacterium tumefaciens complex</taxon>
    </lineage>
</organism>
<evidence type="ECO:0000313" key="2">
    <source>
        <dbReference type="Proteomes" id="UP000664699"/>
    </source>
</evidence>
<reference evidence="1 2" key="1">
    <citation type="submission" date="2021-03" db="EMBL/GenBank/DDBJ databases">
        <title>Whole genome sequence of Agrobacterium sp. strain Rnr.</title>
        <authorList>
            <person name="Mafakheri H."/>
            <person name="Taghavi S.M."/>
            <person name="Nemanja K."/>
            <person name="Osdaghi E."/>
        </authorList>
    </citation>
    <scope>NUCLEOTIDE SEQUENCE [LARGE SCALE GENOMIC DNA]</scope>
    <source>
        <strain evidence="1 2">Rnr</strain>
    </source>
</reference>
<gene>
    <name evidence="1" type="ORF">JZX89_00065</name>
</gene>
<dbReference type="EMBL" id="JAFLNA010000001">
    <property type="protein sequence ID" value="MBO0129139.1"/>
    <property type="molecule type" value="Genomic_DNA"/>
</dbReference>
<keyword evidence="2" id="KW-1185">Reference proteome</keyword>
<proteinExistence type="predicted"/>
<protein>
    <submittedName>
        <fullName evidence="1">Uncharacterized protein</fullName>
    </submittedName>
</protein>
<comment type="caution">
    <text evidence="1">The sequence shown here is derived from an EMBL/GenBank/DDBJ whole genome shotgun (WGS) entry which is preliminary data.</text>
</comment>
<dbReference type="Proteomes" id="UP000664699">
    <property type="component" value="Unassembled WGS sequence"/>
</dbReference>
<accession>A0ABS3EAZ8</accession>